<name>A0AA35K8A2_9SAUR</name>
<dbReference type="AlphaFoldDB" id="A0AA35K8A2"/>
<organism evidence="1 2">
    <name type="scientific">Podarcis lilfordi</name>
    <name type="common">Lilford's wall lizard</name>
    <dbReference type="NCBI Taxonomy" id="74358"/>
    <lineage>
        <taxon>Eukaryota</taxon>
        <taxon>Metazoa</taxon>
        <taxon>Chordata</taxon>
        <taxon>Craniata</taxon>
        <taxon>Vertebrata</taxon>
        <taxon>Euteleostomi</taxon>
        <taxon>Lepidosauria</taxon>
        <taxon>Squamata</taxon>
        <taxon>Bifurcata</taxon>
        <taxon>Unidentata</taxon>
        <taxon>Episquamata</taxon>
        <taxon>Laterata</taxon>
        <taxon>Lacertibaenia</taxon>
        <taxon>Lacertidae</taxon>
        <taxon>Podarcis</taxon>
    </lineage>
</organism>
<accession>A0AA35K8A2</accession>
<proteinExistence type="predicted"/>
<evidence type="ECO:0000313" key="2">
    <source>
        <dbReference type="Proteomes" id="UP001178461"/>
    </source>
</evidence>
<dbReference type="Proteomes" id="UP001178461">
    <property type="component" value="Chromosome 4"/>
</dbReference>
<protein>
    <submittedName>
        <fullName evidence="1">Uncharacterized protein</fullName>
    </submittedName>
</protein>
<keyword evidence="2" id="KW-1185">Reference proteome</keyword>
<evidence type="ECO:0000313" key="1">
    <source>
        <dbReference type="EMBL" id="CAI5773415.1"/>
    </source>
</evidence>
<gene>
    <name evidence="1" type="ORF">PODLI_1B037768</name>
</gene>
<reference evidence="1" key="1">
    <citation type="submission" date="2022-12" db="EMBL/GenBank/DDBJ databases">
        <authorList>
            <person name="Alioto T."/>
            <person name="Alioto T."/>
            <person name="Gomez Garrido J."/>
        </authorList>
    </citation>
    <scope>NUCLEOTIDE SEQUENCE</scope>
</reference>
<sequence length="52" mass="6313">MQARDIKTVAETSLQDTRLFSLQYHKIFLVGMERWNSSIILKRREETERRKC</sequence>
<dbReference type="EMBL" id="OX395129">
    <property type="protein sequence ID" value="CAI5773415.1"/>
    <property type="molecule type" value="Genomic_DNA"/>
</dbReference>